<dbReference type="Proteomes" id="UP000594262">
    <property type="component" value="Unplaced"/>
</dbReference>
<dbReference type="RefSeq" id="XP_066916694.1">
    <property type="nucleotide sequence ID" value="XM_067060593.1"/>
</dbReference>
<dbReference type="GeneID" id="136803870"/>
<evidence type="ECO:0000313" key="2">
    <source>
        <dbReference type="EnsemblMetazoa" id="CLYHEMP014913.1"/>
    </source>
</evidence>
<evidence type="ECO:0000256" key="1">
    <source>
        <dbReference type="SAM" id="Phobius"/>
    </source>
</evidence>
<reference evidence="2" key="1">
    <citation type="submission" date="2021-01" db="UniProtKB">
        <authorList>
            <consortium name="EnsemblMetazoa"/>
        </authorList>
    </citation>
    <scope>IDENTIFICATION</scope>
</reference>
<feature type="transmembrane region" description="Helical" evidence="1">
    <location>
        <begin position="105"/>
        <end position="123"/>
    </location>
</feature>
<feature type="transmembrane region" description="Helical" evidence="1">
    <location>
        <begin position="26"/>
        <end position="48"/>
    </location>
</feature>
<sequence length="244" mass="27565">MAYFEQNNKLTFTKSFQGLRKHCYKCILILLLVTLVLFVVVSTIQNWFTVTLNCQPSQNGTVNMEHDVVFGVKDICITRNKTIACRDIADFHIPGTIPMDDTKKLVVLAIVFNTFALLLASSTTYCSQGFAKASVTYITLGCLALAVVSATYGLQEAEKHFDGHVIEVLKIYLGMENKCSIANLRRGFCFNVMISSTILLYMALLMYVIEWKYPKKEEIIPQSNAERLARYRLMSHISGQSVFL</sequence>
<feature type="transmembrane region" description="Helical" evidence="1">
    <location>
        <begin position="190"/>
        <end position="209"/>
    </location>
</feature>
<protein>
    <submittedName>
        <fullName evidence="2">Uncharacterized protein</fullName>
    </submittedName>
</protein>
<dbReference type="AlphaFoldDB" id="A0A7M5WY15"/>
<keyword evidence="1" id="KW-1133">Transmembrane helix</keyword>
<keyword evidence="1" id="KW-0812">Transmembrane</keyword>
<organism evidence="2 3">
    <name type="scientific">Clytia hemisphaerica</name>
    <dbReference type="NCBI Taxonomy" id="252671"/>
    <lineage>
        <taxon>Eukaryota</taxon>
        <taxon>Metazoa</taxon>
        <taxon>Cnidaria</taxon>
        <taxon>Hydrozoa</taxon>
        <taxon>Hydroidolina</taxon>
        <taxon>Leptothecata</taxon>
        <taxon>Obeliida</taxon>
        <taxon>Clytiidae</taxon>
        <taxon>Clytia</taxon>
    </lineage>
</organism>
<dbReference type="EnsemblMetazoa" id="CLYHEMT014913.1">
    <property type="protein sequence ID" value="CLYHEMP014913.1"/>
    <property type="gene ID" value="CLYHEMG014913"/>
</dbReference>
<keyword evidence="1" id="KW-0472">Membrane</keyword>
<evidence type="ECO:0000313" key="3">
    <source>
        <dbReference type="Proteomes" id="UP000594262"/>
    </source>
</evidence>
<proteinExistence type="predicted"/>
<name>A0A7M5WY15_9CNID</name>
<accession>A0A7M5WY15</accession>
<keyword evidence="3" id="KW-1185">Reference proteome</keyword>